<keyword evidence="3" id="KW-1185">Reference proteome</keyword>
<keyword evidence="1" id="KW-0732">Signal</keyword>
<dbReference type="AlphaFoldDB" id="A0A9P6ZN27"/>
<dbReference type="Proteomes" id="UP000714275">
    <property type="component" value="Unassembled WGS sequence"/>
</dbReference>
<evidence type="ECO:0000313" key="2">
    <source>
        <dbReference type="EMBL" id="KAG1772557.1"/>
    </source>
</evidence>
<proteinExistence type="predicted"/>
<dbReference type="EMBL" id="JABBWD010000052">
    <property type="protein sequence ID" value="KAG1772557.1"/>
    <property type="molecule type" value="Genomic_DNA"/>
</dbReference>
<feature type="chain" id="PRO_5040423881" description="Secreted protein" evidence="1">
    <location>
        <begin position="26"/>
        <end position="86"/>
    </location>
</feature>
<evidence type="ECO:0000313" key="3">
    <source>
        <dbReference type="Proteomes" id="UP000714275"/>
    </source>
</evidence>
<accession>A0A9P6ZN27</accession>
<name>A0A9P6ZN27_9AGAM</name>
<reference evidence="2" key="1">
    <citation type="journal article" date="2020" name="New Phytol.">
        <title>Comparative genomics reveals dynamic genome evolution in host specialist ectomycorrhizal fungi.</title>
        <authorList>
            <person name="Lofgren L.A."/>
            <person name="Nguyen N.H."/>
            <person name="Vilgalys R."/>
            <person name="Ruytinx J."/>
            <person name="Liao H.L."/>
            <person name="Branco S."/>
            <person name="Kuo A."/>
            <person name="LaButti K."/>
            <person name="Lipzen A."/>
            <person name="Andreopoulos W."/>
            <person name="Pangilinan J."/>
            <person name="Riley R."/>
            <person name="Hundley H."/>
            <person name="Na H."/>
            <person name="Barry K."/>
            <person name="Grigoriev I.V."/>
            <person name="Stajich J.E."/>
            <person name="Kennedy P.G."/>
        </authorList>
    </citation>
    <scope>NUCLEOTIDE SEQUENCE</scope>
    <source>
        <strain evidence="2">DOB743</strain>
    </source>
</reference>
<sequence>MALESGSRLAFSALVCLRLLLVILPLPGQNLLKHDHQLSSLLTSYLSCMCQNTANQVSGFLDNNIDPYVGGAFRHVRHSSRPNVMG</sequence>
<protein>
    <recommendedName>
        <fullName evidence="4">Secreted protein</fullName>
    </recommendedName>
</protein>
<gene>
    <name evidence="2" type="ORF">EV702DRAFT_1133185</name>
</gene>
<organism evidence="2 3">
    <name type="scientific">Suillus placidus</name>
    <dbReference type="NCBI Taxonomy" id="48579"/>
    <lineage>
        <taxon>Eukaryota</taxon>
        <taxon>Fungi</taxon>
        <taxon>Dikarya</taxon>
        <taxon>Basidiomycota</taxon>
        <taxon>Agaricomycotina</taxon>
        <taxon>Agaricomycetes</taxon>
        <taxon>Agaricomycetidae</taxon>
        <taxon>Boletales</taxon>
        <taxon>Suillineae</taxon>
        <taxon>Suillaceae</taxon>
        <taxon>Suillus</taxon>
    </lineage>
</organism>
<comment type="caution">
    <text evidence="2">The sequence shown here is derived from an EMBL/GenBank/DDBJ whole genome shotgun (WGS) entry which is preliminary data.</text>
</comment>
<evidence type="ECO:0000256" key="1">
    <source>
        <dbReference type="SAM" id="SignalP"/>
    </source>
</evidence>
<evidence type="ECO:0008006" key="4">
    <source>
        <dbReference type="Google" id="ProtNLM"/>
    </source>
</evidence>
<feature type="signal peptide" evidence="1">
    <location>
        <begin position="1"/>
        <end position="25"/>
    </location>
</feature>